<dbReference type="Proteomes" id="UP000249005">
    <property type="component" value="Chromosome 1"/>
</dbReference>
<proteinExistence type="predicted"/>
<protein>
    <submittedName>
        <fullName evidence="1">Uncharacterized protein</fullName>
    </submittedName>
</protein>
<dbReference type="KEGG" id="lri:NCTC12151_02546"/>
<evidence type="ECO:0000313" key="2">
    <source>
        <dbReference type="Proteomes" id="UP000249005"/>
    </source>
</evidence>
<keyword evidence="2" id="KW-1185">Reference proteome</keyword>
<accession>A0A2X4V6H0</accession>
<name>A0A2X4V6H0_9GAMM</name>
<sequence length="102" mass="11561">MWRRKKVKAIAKREDFAQSLTKHSGLSPVRASAFLMLLLSGCATESPPLMPLPVPNSLFQPCEAPEYRVRNYGDYPGYVVELLVAIEQCNERLRGVREILNQ</sequence>
<dbReference type="InterPro" id="IPR058979">
    <property type="entry name" value="LysC-like"/>
</dbReference>
<gene>
    <name evidence="1" type="ORF">NCTC12151_02546</name>
</gene>
<evidence type="ECO:0000313" key="1">
    <source>
        <dbReference type="EMBL" id="SQI42342.1"/>
    </source>
</evidence>
<organism evidence="1 2">
    <name type="scientific">Leminorella richardii</name>
    <dbReference type="NCBI Taxonomy" id="158841"/>
    <lineage>
        <taxon>Bacteria</taxon>
        <taxon>Pseudomonadati</taxon>
        <taxon>Pseudomonadota</taxon>
        <taxon>Gammaproteobacteria</taxon>
        <taxon>Enterobacterales</taxon>
        <taxon>Budviciaceae</taxon>
        <taxon>Leminorella</taxon>
    </lineage>
</organism>
<dbReference type="EMBL" id="LS483470">
    <property type="protein sequence ID" value="SQI42342.1"/>
    <property type="molecule type" value="Genomic_DNA"/>
</dbReference>
<reference evidence="1 2" key="1">
    <citation type="submission" date="2018-06" db="EMBL/GenBank/DDBJ databases">
        <authorList>
            <consortium name="Pathogen Informatics"/>
            <person name="Doyle S."/>
        </authorList>
    </citation>
    <scope>NUCLEOTIDE SEQUENCE [LARGE SCALE GENOMIC DNA]</scope>
    <source>
        <strain evidence="1 2">NCTC12151</strain>
    </source>
</reference>
<dbReference type="AlphaFoldDB" id="A0A2X4V6H0"/>
<dbReference type="Pfam" id="PF23793">
    <property type="entry name" value="LysC"/>
    <property type="match status" value="1"/>
</dbReference>